<feature type="compositionally biased region" description="Low complexity" evidence="1">
    <location>
        <begin position="27"/>
        <end position="37"/>
    </location>
</feature>
<keyword evidence="2" id="KW-0812">Transmembrane</keyword>
<name>A0A550CZ61_9AGAR</name>
<gene>
    <name evidence="3" type="ORF">BD626DRAFT_23123</name>
</gene>
<accession>A0A550CZ61</accession>
<dbReference type="EMBL" id="VDMD01000001">
    <property type="protein sequence ID" value="TRM70074.1"/>
    <property type="molecule type" value="Genomic_DNA"/>
</dbReference>
<sequence>MSASQSPAAAQAMESCAPPMYDECRSPTESTSSSEEPAFPPPVHRPLLLRNASIASSLVRHVSSPPSYSPPPSYRRLPLCGHSCPDGSSRRDGICGCLDCPCTLDIEDQKARATPSIGRPKRKTVIGIIIFACTVAALVGISMVTTKLKGPSSEE</sequence>
<keyword evidence="2" id="KW-0472">Membrane</keyword>
<feature type="transmembrane region" description="Helical" evidence="2">
    <location>
        <begin position="125"/>
        <end position="145"/>
    </location>
</feature>
<evidence type="ECO:0000256" key="2">
    <source>
        <dbReference type="SAM" id="Phobius"/>
    </source>
</evidence>
<proteinExistence type="predicted"/>
<evidence type="ECO:0000313" key="4">
    <source>
        <dbReference type="Proteomes" id="UP000320762"/>
    </source>
</evidence>
<reference evidence="3 4" key="1">
    <citation type="journal article" date="2019" name="New Phytol.">
        <title>Comparative genomics reveals unique wood-decay strategies and fruiting body development in the Schizophyllaceae.</title>
        <authorList>
            <person name="Almasi E."/>
            <person name="Sahu N."/>
            <person name="Krizsan K."/>
            <person name="Balint B."/>
            <person name="Kovacs G.M."/>
            <person name="Kiss B."/>
            <person name="Cseklye J."/>
            <person name="Drula E."/>
            <person name="Henrissat B."/>
            <person name="Nagy I."/>
            <person name="Chovatia M."/>
            <person name="Adam C."/>
            <person name="LaButti K."/>
            <person name="Lipzen A."/>
            <person name="Riley R."/>
            <person name="Grigoriev I.V."/>
            <person name="Nagy L.G."/>
        </authorList>
    </citation>
    <scope>NUCLEOTIDE SEQUENCE [LARGE SCALE GENOMIC DNA]</scope>
    <source>
        <strain evidence="3 4">NL-1724</strain>
    </source>
</reference>
<dbReference type="Proteomes" id="UP000320762">
    <property type="component" value="Unassembled WGS sequence"/>
</dbReference>
<keyword evidence="2" id="KW-1133">Transmembrane helix</keyword>
<dbReference type="AlphaFoldDB" id="A0A550CZ61"/>
<organism evidence="3 4">
    <name type="scientific">Schizophyllum amplum</name>
    <dbReference type="NCBI Taxonomy" id="97359"/>
    <lineage>
        <taxon>Eukaryota</taxon>
        <taxon>Fungi</taxon>
        <taxon>Dikarya</taxon>
        <taxon>Basidiomycota</taxon>
        <taxon>Agaricomycotina</taxon>
        <taxon>Agaricomycetes</taxon>
        <taxon>Agaricomycetidae</taxon>
        <taxon>Agaricales</taxon>
        <taxon>Schizophyllaceae</taxon>
        <taxon>Schizophyllum</taxon>
    </lineage>
</organism>
<protein>
    <submittedName>
        <fullName evidence="3">Uncharacterized protein</fullName>
    </submittedName>
</protein>
<evidence type="ECO:0000256" key="1">
    <source>
        <dbReference type="SAM" id="MobiDB-lite"/>
    </source>
</evidence>
<feature type="compositionally biased region" description="Low complexity" evidence="1">
    <location>
        <begin position="1"/>
        <end position="12"/>
    </location>
</feature>
<feature type="region of interest" description="Disordered" evidence="1">
    <location>
        <begin position="1"/>
        <end position="45"/>
    </location>
</feature>
<keyword evidence="4" id="KW-1185">Reference proteome</keyword>
<evidence type="ECO:0000313" key="3">
    <source>
        <dbReference type="EMBL" id="TRM70074.1"/>
    </source>
</evidence>
<comment type="caution">
    <text evidence="3">The sequence shown here is derived from an EMBL/GenBank/DDBJ whole genome shotgun (WGS) entry which is preliminary data.</text>
</comment>